<name>A0A948RS39_UNCEI</name>
<dbReference type="Pfam" id="PF00483">
    <property type="entry name" value="NTP_transferase"/>
    <property type="match status" value="1"/>
</dbReference>
<dbReference type="Proteomes" id="UP000777784">
    <property type="component" value="Unassembled WGS sequence"/>
</dbReference>
<dbReference type="InterPro" id="IPR029044">
    <property type="entry name" value="Nucleotide-diphossugar_trans"/>
</dbReference>
<reference evidence="2" key="1">
    <citation type="submission" date="2021-05" db="EMBL/GenBank/DDBJ databases">
        <title>Energy efficiency and biological interactions define the core microbiome of deep oligotrophic groundwater.</title>
        <authorList>
            <person name="Mehrshad M."/>
            <person name="Lopez-Fernandez M."/>
            <person name="Bell E."/>
            <person name="Bernier-Latmani R."/>
            <person name="Bertilsson S."/>
            <person name="Dopson M."/>
        </authorList>
    </citation>
    <scope>NUCLEOTIDE SEQUENCE</scope>
    <source>
        <strain evidence="2">Modern_marine.mb.64</strain>
    </source>
</reference>
<feature type="domain" description="Nucleotidyl transferase" evidence="1">
    <location>
        <begin position="11"/>
        <end position="225"/>
    </location>
</feature>
<evidence type="ECO:0000313" key="2">
    <source>
        <dbReference type="EMBL" id="MBU2689988.1"/>
    </source>
</evidence>
<keyword evidence="2" id="KW-0808">Transferase</keyword>
<accession>A0A948RS39</accession>
<dbReference type="InterPro" id="IPR050486">
    <property type="entry name" value="Mannose-1P_guanyltransferase"/>
</dbReference>
<protein>
    <submittedName>
        <fullName evidence="2">NTP transferase domain-containing protein</fullName>
    </submittedName>
</protein>
<dbReference type="AlphaFoldDB" id="A0A948RS39"/>
<organism evidence="2 3">
    <name type="scientific">Eiseniibacteriota bacterium</name>
    <dbReference type="NCBI Taxonomy" id="2212470"/>
    <lineage>
        <taxon>Bacteria</taxon>
        <taxon>Candidatus Eiseniibacteriota</taxon>
    </lineage>
</organism>
<dbReference type="EMBL" id="JAHJDP010000022">
    <property type="protein sequence ID" value="MBU2689988.1"/>
    <property type="molecule type" value="Genomic_DNA"/>
</dbReference>
<dbReference type="PANTHER" id="PTHR22572">
    <property type="entry name" value="SUGAR-1-PHOSPHATE GUANYL TRANSFERASE"/>
    <property type="match status" value="1"/>
</dbReference>
<dbReference type="SUPFAM" id="SSF53448">
    <property type="entry name" value="Nucleotide-diphospho-sugar transferases"/>
    <property type="match status" value="1"/>
</dbReference>
<evidence type="ECO:0000259" key="1">
    <source>
        <dbReference type="Pfam" id="PF00483"/>
    </source>
</evidence>
<dbReference type="InterPro" id="IPR005835">
    <property type="entry name" value="NTP_transferase_dom"/>
</dbReference>
<dbReference type="Gene3D" id="3.90.550.10">
    <property type="entry name" value="Spore Coat Polysaccharide Biosynthesis Protein SpsA, Chain A"/>
    <property type="match status" value="1"/>
</dbReference>
<proteinExistence type="predicted"/>
<sequence length="237" mass="25585">MEINPAEVTVFILAGGRGTRLQSIWEGPKALIPVEGRPFLDYLLDDLAAAGFERLVLLTGRKGEDLEAAFQGRELVSLRETSPLGTGGALRAASPLAVEWNLILNGDSYGPISWDHFLRAGAGSSLPFLLVATEMPDAGDYGTLRIDAGGRVTEFVEKSGGGPGLVNAGIYLAHRDFFREDLSEEAGEDPLSLERTVLPGMAAGGRLGAWMTGEKFWDVGTPERLEAFRRWIQRGRG</sequence>
<gene>
    <name evidence="2" type="ORF">KJ970_03610</name>
</gene>
<evidence type="ECO:0000313" key="3">
    <source>
        <dbReference type="Proteomes" id="UP000777784"/>
    </source>
</evidence>
<dbReference type="GO" id="GO:0016740">
    <property type="term" value="F:transferase activity"/>
    <property type="evidence" value="ECO:0007669"/>
    <property type="project" value="UniProtKB-KW"/>
</dbReference>
<comment type="caution">
    <text evidence="2">The sequence shown here is derived from an EMBL/GenBank/DDBJ whole genome shotgun (WGS) entry which is preliminary data.</text>
</comment>